<feature type="region of interest" description="Disordered" evidence="12">
    <location>
        <begin position="391"/>
        <end position="435"/>
    </location>
</feature>
<dbReference type="InterPro" id="IPR001270">
    <property type="entry name" value="ClpA/B"/>
</dbReference>
<dbReference type="FunFam" id="1.10.8.60:FF:000013">
    <property type="entry name" value="DNA polymerase III subunit gamma/tau"/>
    <property type="match status" value="1"/>
</dbReference>
<feature type="domain" description="AAA+ ATPase" evidence="13">
    <location>
        <begin position="47"/>
        <end position="189"/>
    </location>
</feature>
<evidence type="ECO:0000256" key="5">
    <source>
        <dbReference type="ARBA" id="ARBA00022723"/>
    </source>
</evidence>
<evidence type="ECO:0000256" key="7">
    <source>
        <dbReference type="ARBA" id="ARBA00022833"/>
    </source>
</evidence>
<evidence type="ECO:0000256" key="3">
    <source>
        <dbReference type="ARBA" id="ARBA00022695"/>
    </source>
</evidence>
<dbReference type="InterPro" id="IPR048448">
    <property type="entry name" value="DnaX-like_C"/>
</dbReference>
<proteinExistence type="inferred from homology"/>
<dbReference type="Proteomes" id="UP000229641">
    <property type="component" value="Unassembled WGS sequence"/>
</dbReference>
<keyword evidence="7" id="KW-0862">Zinc</keyword>
<dbReference type="NCBIfam" id="NF004046">
    <property type="entry name" value="PRK05563.1"/>
    <property type="match status" value="1"/>
</dbReference>
<keyword evidence="9 11" id="KW-0239">DNA-directed DNA polymerase</keyword>
<dbReference type="Pfam" id="PF22608">
    <property type="entry name" value="DNAX_ATPase_lid"/>
    <property type="match status" value="1"/>
</dbReference>
<dbReference type="Gene3D" id="3.30.300.180">
    <property type="match status" value="1"/>
</dbReference>
<dbReference type="InterPro" id="IPR050238">
    <property type="entry name" value="DNA_Rep/Repair_Clamp_Loader"/>
</dbReference>
<sequence length="556" mass="61778">MLHFQFYIYNMSYLVFARKYRPQTFDELVGQEHVAKSLKSAIKSGKLAHAYIFSGPRGVGKTSCARILAKSLNCKDAPTVSPCGKCPACTEITEGRSLDVIEIDGASNRGIDDIRNLRESVKFAPSYAKFKVYIIDEVHQITTDGFNALLKTLEEPPPHVKFIFATTSLNKVISTIRSRCQKFEFRPISTLAIMGKLEEISGKEGIKIEKNALFAMARSSEGSLRDAESVLDQLASFSKEKITLDDVISILGIVEDDLLVSLTDKIINKDISEALSMADDFLRSGKDAALLISGLIEYFRNLMVAKIVKSGLEKYMDVSGELQKELLLQAERIALADILRSINILADSQSMFRAIESQRIVLEMAIINLIGATQDKGPASTEKDKPPEITAAVSKPKSQIQPPPQKPVSLKDKPVNSPVSTPKNNAQPDESKKAEPKKIVVMENIMNIWQAVIDKISKAKMSIATYLNEGNPLKVENNVLLIGLPTEYKFHKDVLERRENSRMIEEALSRALDADLRVNFVLSDDKPKGQDVEIEPSISSAIEAFKGKIVNRFRKE</sequence>
<dbReference type="Pfam" id="PF13177">
    <property type="entry name" value="DNA_pol3_delta2"/>
    <property type="match status" value="1"/>
</dbReference>
<dbReference type="CDD" id="cd18137">
    <property type="entry name" value="HLD_clamp_pol_III_gamma_tau"/>
    <property type="match status" value="1"/>
</dbReference>
<dbReference type="InterPro" id="IPR045085">
    <property type="entry name" value="HLD_clamp_pol_III_gamma_tau"/>
</dbReference>
<evidence type="ECO:0000259" key="13">
    <source>
        <dbReference type="SMART" id="SM00382"/>
    </source>
</evidence>
<comment type="caution">
    <text evidence="14">The sequence shown here is derived from an EMBL/GenBank/DDBJ whole genome shotgun (WGS) entry which is preliminary data.</text>
</comment>
<comment type="subunit">
    <text evidence="11">DNA polymerase III contains a core (composed of alpha, epsilon and theta chains) that associates with a tau subunit. This core dimerizes to form the POLIII' complex. PolIII' associates with the gamma complex (composed of gamma, delta, delta', psi and chi chains) and with the beta chain to form the complete DNA polymerase III complex.</text>
</comment>
<dbReference type="InterPro" id="IPR008921">
    <property type="entry name" value="DNA_pol3_clamp-load_cplx_C"/>
</dbReference>
<dbReference type="EMBL" id="PCWA01000054">
    <property type="protein sequence ID" value="PIQ89291.1"/>
    <property type="molecule type" value="Genomic_DNA"/>
</dbReference>
<dbReference type="GO" id="GO:0005524">
    <property type="term" value="F:ATP binding"/>
    <property type="evidence" value="ECO:0007669"/>
    <property type="project" value="UniProtKB-KW"/>
</dbReference>
<evidence type="ECO:0000256" key="4">
    <source>
        <dbReference type="ARBA" id="ARBA00022705"/>
    </source>
</evidence>
<name>A0A2H0LY22_9BACT</name>
<gene>
    <name evidence="11" type="primary">dnaX</name>
    <name evidence="14" type="ORF">COV72_03880</name>
</gene>
<dbReference type="InterPro" id="IPR038454">
    <property type="entry name" value="DnaA_N_sf"/>
</dbReference>
<accession>A0A2H0LY22</accession>
<dbReference type="GO" id="GO:0003677">
    <property type="term" value="F:DNA binding"/>
    <property type="evidence" value="ECO:0007669"/>
    <property type="project" value="InterPro"/>
</dbReference>
<comment type="function">
    <text evidence="11">DNA polymerase III is a complex, multichain enzyme responsible for most of the replicative synthesis in bacteria. This DNA polymerase also exhibits 3' to 5' exonuclease activity.</text>
</comment>
<evidence type="ECO:0000256" key="2">
    <source>
        <dbReference type="ARBA" id="ARBA00022679"/>
    </source>
</evidence>
<keyword evidence="8 11" id="KW-0067">ATP-binding</keyword>
<keyword evidence="6 11" id="KW-0547">Nucleotide-binding</keyword>
<feature type="compositionally biased region" description="Polar residues" evidence="12">
    <location>
        <begin position="417"/>
        <end position="428"/>
    </location>
</feature>
<dbReference type="SUPFAM" id="SSF52540">
    <property type="entry name" value="P-loop containing nucleoside triphosphate hydrolases"/>
    <property type="match status" value="1"/>
</dbReference>
<keyword evidence="3 11" id="KW-0548">Nucleotidyltransferase</keyword>
<dbReference type="Gene3D" id="1.20.272.10">
    <property type="match status" value="1"/>
</dbReference>
<dbReference type="GO" id="GO:0046872">
    <property type="term" value="F:metal ion binding"/>
    <property type="evidence" value="ECO:0007669"/>
    <property type="project" value="UniProtKB-KW"/>
</dbReference>
<dbReference type="Gene3D" id="3.40.50.300">
    <property type="entry name" value="P-loop containing nucleotide triphosphate hydrolases"/>
    <property type="match status" value="1"/>
</dbReference>
<evidence type="ECO:0000256" key="11">
    <source>
        <dbReference type="RuleBase" id="RU364063"/>
    </source>
</evidence>
<dbReference type="NCBIfam" id="TIGR01128">
    <property type="entry name" value="holA"/>
    <property type="match status" value="1"/>
</dbReference>
<keyword evidence="5" id="KW-0479">Metal-binding</keyword>
<dbReference type="InterPro" id="IPR003593">
    <property type="entry name" value="AAA+_ATPase"/>
</dbReference>
<evidence type="ECO:0000256" key="1">
    <source>
        <dbReference type="ARBA" id="ARBA00006360"/>
    </source>
</evidence>
<dbReference type="AlphaFoldDB" id="A0A2H0LY22"/>
<evidence type="ECO:0000256" key="8">
    <source>
        <dbReference type="ARBA" id="ARBA00022840"/>
    </source>
</evidence>
<protein>
    <recommendedName>
        <fullName evidence="11">DNA polymerase III subunit gamma/tau</fullName>
        <ecNumber evidence="11">2.7.7.7</ecNumber>
    </recommendedName>
</protein>
<dbReference type="SMART" id="SM00382">
    <property type="entry name" value="AAA"/>
    <property type="match status" value="1"/>
</dbReference>
<dbReference type="EC" id="2.7.7.7" evidence="11"/>
<dbReference type="SUPFAM" id="SSF48019">
    <property type="entry name" value="post-AAA+ oligomerization domain-like"/>
    <property type="match status" value="1"/>
</dbReference>
<evidence type="ECO:0000313" key="14">
    <source>
        <dbReference type="EMBL" id="PIQ89291.1"/>
    </source>
</evidence>
<dbReference type="InterPro" id="IPR027417">
    <property type="entry name" value="P-loop_NTPase"/>
</dbReference>
<dbReference type="InterPro" id="IPR005790">
    <property type="entry name" value="DNA_polIII_delta"/>
</dbReference>
<evidence type="ECO:0000256" key="6">
    <source>
        <dbReference type="ARBA" id="ARBA00022741"/>
    </source>
</evidence>
<evidence type="ECO:0000256" key="9">
    <source>
        <dbReference type="ARBA" id="ARBA00022932"/>
    </source>
</evidence>
<evidence type="ECO:0000256" key="10">
    <source>
        <dbReference type="ARBA" id="ARBA00049244"/>
    </source>
</evidence>
<evidence type="ECO:0000313" key="15">
    <source>
        <dbReference type="Proteomes" id="UP000229641"/>
    </source>
</evidence>
<dbReference type="CDD" id="cd00009">
    <property type="entry name" value="AAA"/>
    <property type="match status" value="1"/>
</dbReference>
<dbReference type="GO" id="GO:0006261">
    <property type="term" value="P:DNA-templated DNA replication"/>
    <property type="evidence" value="ECO:0007669"/>
    <property type="project" value="TreeGrafter"/>
</dbReference>
<dbReference type="PANTHER" id="PTHR11669">
    <property type="entry name" value="REPLICATION FACTOR C / DNA POLYMERASE III GAMMA-TAU SUBUNIT"/>
    <property type="match status" value="1"/>
</dbReference>
<dbReference type="InterPro" id="IPR012763">
    <property type="entry name" value="DNA_pol_III_sug/sutau_N"/>
</dbReference>
<comment type="catalytic activity">
    <reaction evidence="10 11">
        <text>DNA(n) + a 2'-deoxyribonucleoside 5'-triphosphate = DNA(n+1) + diphosphate</text>
        <dbReference type="Rhea" id="RHEA:22508"/>
        <dbReference type="Rhea" id="RHEA-COMP:17339"/>
        <dbReference type="Rhea" id="RHEA-COMP:17340"/>
        <dbReference type="ChEBI" id="CHEBI:33019"/>
        <dbReference type="ChEBI" id="CHEBI:61560"/>
        <dbReference type="ChEBI" id="CHEBI:173112"/>
        <dbReference type="EC" id="2.7.7.7"/>
    </reaction>
</comment>
<dbReference type="PRINTS" id="PR00300">
    <property type="entry name" value="CLPPROTEASEA"/>
</dbReference>
<dbReference type="Gene3D" id="1.10.8.60">
    <property type="match status" value="1"/>
</dbReference>
<dbReference type="InterPro" id="IPR022754">
    <property type="entry name" value="DNA_pol_III_gamma-3"/>
</dbReference>
<dbReference type="GO" id="GO:0009360">
    <property type="term" value="C:DNA polymerase III complex"/>
    <property type="evidence" value="ECO:0007669"/>
    <property type="project" value="InterPro"/>
</dbReference>
<comment type="similarity">
    <text evidence="1 11">Belongs to the DnaX/STICHEL family.</text>
</comment>
<evidence type="ECO:0000256" key="12">
    <source>
        <dbReference type="SAM" id="MobiDB-lite"/>
    </source>
</evidence>
<reference evidence="14 15" key="1">
    <citation type="submission" date="2017-09" db="EMBL/GenBank/DDBJ databases">
        <title>Depth-based differentiation of microbial function through sediment-hosted aquifers and enrichment of novel symbionts in the deep terrestrial subsurface.</title>
        <authorList>
            <person name="Probst A.J."/>
            <person name="Ladd B."/>
            <person name="Jarett J.K."/>
            <person name="Geller-Mcgrath D.E."/>
            <person name="Sieber C.M."/>
            <person name="Emerson J.B."/>
            <person name="Anantharaman K."/>
            <person name="Thomas B.C."/>
            <person name="Malmstrom R."/>
            <person name="Stieglmeier M."/>
            <person name="Klingl A."/>
            <person name="Woyke T."/>
            <person name="Ryan C.M."/>
            <person name="Banfield J.F."/>
        </authorList>
    </citation>
    <scope>NUCLEOTIDE SEQUENCE [LARGE SCALE GENOMIC DNA]</scope>
    <source>
        <strain evidence="14">CG11_big_fil_rev_8_21_14_0_20_42_13</strain>
    </source>
</reference>
<dbReference type="Pfam" id="PF20964">
    <property type="entry name" value="DnaX_C"/>
    <property type="match status" value="1"/>
</dbReference>
<dbReference type="NCBIfam" id="TIGR02397">
    <property type="entry name" value="dnaX_nterm"/>
    <property type="match status" value="1"/>
</dbReference>
<dbReference type="FunFam" id="3.40.50.300:FF:000014">
    <property type="entry name" value="DNA polymerase III subunit gamma/tau"/>
    <property type="match status" value="1"/>
</dbReference>
<dbReference type="PANTHER" id="PTHR11669:SF0">
    <property type="entry name" value="PROTEIN STICHEL-LIKE 2"/>
    <property type="match status" value="1"/>
</dbReference>
<dbReference type="GO" id="GO:0003887">
    <property type="term" value="F:DNA-directed DNA polymerase activity"/>
    <property type="evidence" value="ECO:0007669"/>
    <property type="project" value="UniProtKB-KW"/>
</dbReference>
<dbReference type="Pfam" id="PF12169">
    <property type="entry name" value="DNA_pol3_gamma3"/>
    <property type="match status" value="1"/>
</dbReference>
<keyword evidence="4 11" id="KW-0235">DNA replication</keyword>
<organism evidence="14 15">
    <name type="scientific">Candidatus Ghiorseimicrobium undicola</name>
    <dbReference type="NCBI Taxonomy" id="1974746"/>
    <lineage>
        <taxon>Bacteria</taxon>
        <taxon>Pseudomonadati</taxon>
        <taxon>Candidatus Omnitrophota</taxon>
        <taxon>Candidatus Ghiorseimicrobium</taxon>
    </lineage>
</organism>
<keyword evidence="2 11" id="KW-0808">Transferase</keyword>